<accession>L8H1T8</accession>
<evidence type="ECO:0000256" key="2">
    <source>
        <dbReference type="ARBA" id="ARBA00010857"/>
    </source>
</evidence>
<feature type="domain" description="Transcription factor TFIIB cyclin-like" evidence="9">
    <location>
        <begin position="10"/>
        <end position="73"/>
    </location>
</feature>
<evidence type="ECO:0000256" key="7">
    <source>
        <dbReference type="ARBA" id="ARBA00023163"/>
    </source>
</evidence>
<dbReference type="InterPro" id="IPR000812">
    <property type="entry name" value="TFIIB"/>
</dbReference>
<dbReference type="KEGG" id="acan:ACA1_262890"/>
<gene>
    <name evidence="10" type="ORF">ACA1_262890</name>
</gene>
<evidence type="ECO:0000256" key="3">
    <source>
        <dbReference type="ARBA" id="ARBA00022723"/>
    </source>
</evidence>
<dbReference type="STRING" id="1257118.L8H1T8"/>
<comment type="subcellular location">
    <subcellularLocation>
        <location evidence="1">Nucleus</location>
    </subcellularLocation>
</comment>
<dbReference type="GO" id="GO:0005634">
    <property type="term" value="C:nucleus"/>
    <property type="evidence" value="ECO:0007669"/>
    <property type="project" value="UniProtKB-SubCell"/>
</dbReference>
<sequence>MRGVNRESREITLENAKRRISSMAGSLGLTAHHTESAFRLFLLALQHNFVRGRKSEYVISSCLYVVCRREKTAPPAAVIYGRHHLKDSSQQVALIVHAVTAPSTA</sequence>
<dbReference type="GO" id="GO:0097550">
    <property type="term" value="C:transcription preinitiation complex"/>
    <property type="evidence" value="ECO:0007669"/>
    <property type="project" value="TreeGrafter"/>
</dbReference>
<dbReference type="GO" id="GO:0000126">
    <property type="term" value="C:transcription factor TFIIIB complex"/>
    <property type="evidence" value="ECO:0007669"/>
    <property type="project" value="TreeGrafter"/>
</dbReference>
<evidence type="ECO:0000256" key="8">
    <source>
        <dbReference type="ARBA" id="ARBA00023242"/>
    </source>
</evidence>
<dbReference type="InterPro" id="IPR013150">
    <property type="entry name" value="TFIIB_cyclin"/>
</dbReference>
<keyword evidence="6" id="KW-0805">Transcription regulation</keyword>
<dbReference type="GO" id="GO:0001006">
    <property type="term" value="F:RNA polymerase III type 3 promoter sequence-specific DNA binding"/>
    <property type="evidence" value="ECO:0007669"/>
    <property type="project" value="TreeGrafter"/>
</dbReference>
<organism evidence="10 11">
    <name type="scientific">Acanthamoeba castellanii (strain ATCC 30010 / Neff)</name>
    <dbReference type="NCBI Taxonomy" id="1257118"/>
    <lineage>
        <taxon>Eukaryota</taxon>
        <taxon>Amoebozoa</taxon>
        <taxon>Discosea</taxon>
        <taxon>Longamoebia</taxon>
        <taxon>Centramoebida</taxon>
        <taxon>Acanthamoebidae</taxon>
        <taxon>Acanthamoeba</taxon>
    </lineage>
</organism>
<keyword evidence="8" id="KW-0539">Nucleus</keyword>
<dbReference type="OrthoDB" id="511529at2759"/>
<reference evidence="10 11" key="1">
    <citation type="journal article" date="2013" name="Genome Biol.">
        <title>Genome of Acanthamoeba castellanii highlights extensive lateral gene transfer and early evolution of tyrosine kinase signaling.</title>
        <authorList>
            <person name="Clarke M."/>
            <person name="Lohan A.J."/>
            <person name="Liu B."/>
            <person name="Lagkouvardos I."/>
            <person name="Roy S."/>
            <person name="Zafar N."/>
            <person name="Bertelli C."/>
            <person name="Schilde C."/>
            <person name="Kianianmomeni A."/>
            <person name="Burglin T.R."/>
            <person name="Frech C."/>
            <person name="Turcotte B."/>
            <person name="Kopec K.O."/>
            <person name="Synnott J.M."/>
            <person name="Choo C."/>
            <person name="Paponov I."/>
            <person name="Finkler A."/>
            <person name="Soon Heng Tan C."/>
            <person name="Hutchins A.P."/>
            <person name="Weinmeier T."/>
            <person name="Rattei T."/>
            <person name="Chu J.S."/>
            <person name="Gimenez G."/>
            <person name="Irimia M."/>
            <person name="Rigden D.J."/>
            <person name="Fitzpatrick D.A."/>
            <person name="Lorenzo-Morales J."/>
            <person name="Bateman A."/>
            <person name="Chiu C.H."/>
            <person name="Tang P."/>
            <person name="Hegemann P."/>
            <person name="Fromm H."/>
            <person name="Raoult D."/>
            <person name="Greub G."/>
            <person name="Miranda-Saavedra D."/>
            <person name="Chen N."/>
            <person name="Nash P."/>
            <person name="Ginger M.L."/>
            <person name="Horn M."/>
            <person name="Schaap P."/>
            <person name="Caler L."/>
            <person name="Loftus B."/>
        </authorList>
    </citation>
    <scope>NUCLEOTIDE SEQUENCE [LARGE SCALE GENOMIC DNA]</scope>
    <source>
        <strain evidence="10 11">Neff</strain>
    </source>
</reference>
<dbReference type="GO" id="GO:0008270">
    <property type="term" value="F:zinc ion binding"/>
    <property type="evidence" value="ECO:0007669"/>
    <property type="project" value="UniProtKB-KW"/>
</dbReference>
<dbReference type="AlphaFoldDB" id="L8H1T8"/>
<proteinExistence type="inferred from homology"/>
<keyword evidence="11" id="KW-1185">Reference proteome</keyword>
<evidence type="ECO:0000256" key="6">
    <source>
        <dbReference type="ARBA" id="ARBA00023015"/>
    </source>
</evidence>
<dbReference type="VEuPathDB" id="AmoebaDB:ACA1_262890"/>
<keyword evidence="4" id="KW-0863">Zinc-finger</keyword>
<keyword evidence="3" id="KW-0479">Metal-binding</keyword>
<dbReference type="Gene3D" id="1.10.472.10">
    <property type="entry name" value="Cyclin-like"/>
    <property type="match status" value="1"/>
</dbReference>
<comment type="similarity">
    <text evidence="2">Belongs to the TFIIB family.</text>
</comment>
<dbReference type="GeneID" id="14920381"/>
<evidence type="ECO:0000313" key="10">
    <source>
        <dbReference type="EMBL" id="ELR19200.1"/>
    </source>
</evidence>
<name>L8H1T8_ACACF</name>
<dbReference type="PANTHER" id="PTHR11618:SF4">
    <property type="entry name" value="TRANSCRIPTION FACTOR IIIB 90 KDA SUBUNIT"/>
    <property type="match status" value="1"/>
</dbReference>
<dbReference type="GO" id="GO:0000995">
    <property type="term" value="F:RNA polymerase III general transcription initiation factor activity"/>
    <property type="evidence" value="ECO:0007669"/>
    <property type="project" value="TreeGrafter"/>
</dbReference>
<dbReference type="PANTHER" id="PTHR11618">
    <property type="entry name" value="TRANSCRIPTION INITIATION FACTOR IIB-RELATED"/>
    <property type="match status" value="1"/>
</dbReference>
<dbReference type="Pfam" id="PF00382">
    <property type="entry name" value="TFIIB"/>
    <property type="match status" value="1"/>
</dbReference>
<evidence type="ECO:0000256" key="5">
    <source>
        <dbReference type="ARBA" id="ARBA00022833"/>
    </source>
</evidence>
<evidence type="ECO:0000256" key="4">
    <source>
        <dbReference type="ARBA" id="ARBA00022771"/>
    </source>
</evidence>
<dbReference type="EMBL" id="KB007933">
    <property type="protein sequence ID" value="ELR19200.1"/>
    <property type="molecule type" value="Genomic_DNA"/>
</dbReference>
<dbReference type="RefSeq" id="XP_004341285.1">
    <property type="nucleotide sequence ID" value="XM_004341237.1"/>
</dbReference>
<dbReference type="Proteomes" id="UP000011083">
    <property type="component" value="Unassembled WGS sequence"/>
</dbReference>
<keyword evidence="5" id="KW-0862">Zinc</keyword>
<dbReference type="GO" id="GO:0070897">
    <property type="term" value="P:transcription preinitiation complex assembly"/>
    <property type="evidence" value="ECO:0007669"/>
    <property type="project" value="InterPro"/>
</dbReference>
<dbReference type="InterPro" id="IPR036915">
    <property type="entry name" value="Cyclin-like_sf"/>
</dbReference>
<keyword evidence="7" id="KW-0804">Transcription</keyword>
<protein>
    <submittedName>
        <fullName evidence="10">Transcription factor tfiib repeat domain containing protein</fullName>
    </submittedName>
</protein>
<dbReference type="SUPFAM" id="SSF47954">
    <property type="entry name" value="Cyclin-like"/>
    <property type="match status" value="1"/>
</dbReference>
<evidence type="ECO:0000256" key="1">
    <source>
        <dbReference type="ARBA" id="ARBA00004123"/>
    </source>
</evidence>
<dbReference type="GO" id="GO:0017025">
    <property type="term" value="F:TBP-class protein binding"/>
    <property type="evidence" value="ECO:0007669"/>
    <property type="project" value="InterPro"/>
</dbReference>
<evidence type="ECO:0000313" key="11">
    <source>
        <dbReference type="Proteomes" id="UP000011083"/>
    </source>
</evidence>
<evidence type="ECO:0000259" key="9">
    <source>
        <dbReference type="Pfam" id="PF00382"/>
    </source>
</evidence>